<dbReference type="RefSeq" id="WP_182551521.1">
    <property type="nucleotide sequence ID" value="NZ_JACGXN010000010.1"/>
</dbReference>
<feature type="domain" description="Alpha/beta hydrolase fold-3" evidence="5">
    <location>
        <begin position="92"/>
        <end position="300"/>
    </location>
</feature>
<gene>
    <name evidence="6" type="ORF">FHW16_004620</name>
</gene>
<keyword evidence="2 6" id="KW-0378">Hydrolase</keyword>
<dbReference type="GO" id="GO:0005829">
    <property type="term" value="C:cytosol"/>
    <property type="evidence" value="ECO:0007669"/>
    <property type="project" value="TreeGrafter"/>
</dbReference>
<comment type="caution">
    <text evidence="6">The sequence shown here is derived from an EMBL/GenBank/DDBJ whole genome shotgun (WGS) entry which is preliminary data.</text>
</comment>
<dbReference type="Proteomes" id="UP000549052">
    <property type="component" value="Unassembled WGS sequence"/>
</dbReference>
<evidence type="ECO:0000256" key="2">
    <source>
        <dbReference type="ARBA" id="ARBA00022801"/>
    </source>
</evidence>
<dbReference type="EMBL" id="JACGXN010000010">
    <property type="protein sequence ID" value="MBA8880885.1"/>
    <property type="molecule type" value="Genomic_DNA"/>
</dbReference>
<evidence type="ECO:0000313" key="6">
    <source>
        <dbReference type="EMBL" id="MBA8880885.1"/>
    </source>
</evidence>
<evidence type="ECO:0000256" key="4">
    <source>
        <dbReference type="SAM" id="MobiDB-lite"/>
    </source>
</evidence>
<dbReference type="EC" id="3.1.1.-" evidence="6"/>
<dbReference type="SUPFAM" id="SSF53474">
    <property type="entry name" value="alpha/beta-Hydrolases"/>
    <property type="match status" value="1"/>
</dbReference>
<evidence type="ECO:0000313" key="7">
    <source>
        <dbReference type="Proteomes" id="UP000549052"/>
    </source>
</evidence>
<feature type="region of interest" description="Disordered" evidence="4">
    <location>
        <begin position="24"/>
        <end position="50"/>
    </location>
</feature>
<dbReference type="InterPro" id="IPR002168">
    <property type="entry name" value="Lipase_GDXG_HIS_AS"/>
</dbReference>
<accession>A0A839ERZ4</accession>
<dbReference type="GO" id="GO:0019433">
    <property type="term" value="P:triglyceride catabolic process"/>
    <property type="evidence" value="ECO:0007669"/>
    <property type="project" value="TreeGrafter"/>
</dbReference>
<comment type="similarity">
    <text evidence="1">Belongs to the 'GDXG' lipolytic enzyme family.</text>
</comment>
<organism evidence="6 7">
    <name type="scientific">Phyllobacterium myrsinacearum</name>
    <dbReference type="NCBI Taxonomy" id="28101"/>
    <lineage>
        <taxon>Bacteria</taxon>
        <taxon>Pseudomonadati</taxon>
        <taxon>Pseudomonadota</taxon>
        <taxon>Alphaproteobacteria</taxon>
        <taxon>Hyphomicrobiales</taxon>
        <taxon>Phyllobacteriaceae</taxon>
        <taxon>Phyllobacterium</taxon>
    </lineage>
</organism>
<dbReference type="PROSITE" id="PS01174">
    <property type="entry name" value="LIPASE_GDXG_SER"/>
    <property type="match status" value="1"/>
</dbReference>
<reference evidence="6 7" key="1">
    <citation type="submission" date="2020-07" db="EMBL/GenBank/DDBJ databases">
        <title>Genomic Encyclopedia of Type Strains, Phase IV (KMG-V): Genome sequencing to study the core and pangenomes of soil and plant-associated prokaryotes.</title>
        <authorList>
            <person name="Whitman W."/>
        </authorList>
    </citation>
    <scope>NUCLEOTIDE SEQUENCE [LARGE SCALE GENOMIC DNA]</scope>
    <source>
        <strain evidence="6 7">AN3</strain>
    </source>
</reference>
<evidence type="ECO:0000256" key="1">
    <source>
        <dbReference type="ARBA" id="ARBA00010515"/>
    </source>
</evidence>
<feature type="active site" evidence="3">
    <location>
        <position position="170"/>
    </location>
</feature>
<dbReference type="Pfam" id="PF07859">
    <property type="entry name" value="Abhydrolase_3"/>
    <property type="match status" value="1"/>
</dbReference>
<protein>
    <submittedName>
        <fullName evidence="6">Acetyl esterase</fullName>
        <ecNumber evidence="6">3.1.1.-</ecNumber>
    </submittedName>
</protein>
<dbReference type="PROSITE" id="PS01173">
    <property type="entry name" value="LIPASE_GDXG_HIS"/>
    <property type="match status" value="1"/>
</dbReference>
<proteinExistence type="inferred from homology"/>
<dbReference type="AlphaFoldDB" id="A0A839ERZ4"/>
<dbReference type="PANTHER" id="PTHR23025">
    <property type="entry name" value="TRIACYLGLYCEROL LIPASE"/>
    <property type="match status" value="1"/>
</dbReference>
<dbReference type="GO" id="GO:0004806">
    <property type="term" value="F:triacylglycerol lipase activity"/>
    <property type="evidence" value="ECO:0007669"/>
    <property type="project" value="TreeGrafter"/>
</dbReference>
<dbReference type="InterPro" id="IPR033140">
    <property type="entry name" value="Lipase_GDXG_put_SER_AS"/>
</dbReference>
<dbReference type="InterPro" id="IPR013094">
    <property type="entry name" value="AB_hydrolase_3"/>
</dbReference>
<dbReference type="GO" id="GO:0004771">
    <property type="term" value="F:sterol ester esterase activity"/>
    <property type="evidence" value="ECO:0007669"/>
    <property type="project" value="TreeGrafter"/>
</dbReference>
<name>A0A839ERZ4_9HYPH</name>
<keyword evidence="7" id="KW-1185">Reference proteome</keyword>
<evidence type="ECO:0000256" key="3">
    <source>
        <dbReference type="PROSITE-ProRule" id="PRU10038"/>
    </source>
</evidence>
<dbReference type="PANTHER" id="PTHR23025:SF3">
    <property type="entry name" value="HORMONE-SENSITIVE LIPASE"/>
    <property type="match status" value="1"/>
</dbReference>
<dbReference type="InterPro" id="IPR029058">
    <property type="entry name" value="AB_hydrolase_fold"/>
</dbReference>
<sequence length="328" mass="34737">MNDVPGSCNELSTDMREVLLRAERELGTQPDPTLLTPAEGRAQSERANARNNVDLPPLAVMTEVLVAADTKLGSSACRLRVLVPHGAGAGAVIFVHGGGFAFCSPETHERCARVLASEIRLPVLIPDYRLAPEHPFPAGLHDVVACLRAAFTATAQAGVSAGPLIISGDSAGANLALAAIMHEQKAGQSLPSGALLFYGTFDAGFNTDSYRRFADGPGLTRGKMQRYWDWYCADHHARRNPLAAPLQADDDALRSLPPLYLMAAGIDPLLSDTLLFAERLKAVGRDDPLSVVPGVTHGFLQNTNELAAAREALASAGETARGMIGGIR</sequence>
<evidence type="ECO:0000259" key="5">
    <source>
        <dbReference type="Pfam" id="PF07859"/>
    </source>
</evidence>
<dbReference type="Gene3D" id="3.40.50.1820">
    <property type="entry name" value="alpha/beta hydrolase"/>
    <property type="match status" value="1"/>
</dbReference>